<name>K9W8A4_9CYAN</name>
<proteinExistence type="predicted"/>
<accession>K9W8A4</accession>
<dbReference type="Proteomes" id="UP000010472">
    <property type="component" value="Plasmid pCRI9333.06"/>
</dbReference>
<organism evidence="2 3">
    <name type="scientific">Crinalium epipsammum PCC 9333</name>
    <dbReference type="NCBI Taxonomy" id="1173022"/>
    <lineage>
        <taxon>Bacteria</taxon>
        <taxon>Bacillati</taxon>
        <taxon>Cyanobacteriota</taxon>
        <taxon>Cyanophyceae</taxon>
        <taxon>Gomontiellales</taxon>
        <taxon>Gomontiellaceae</taxon>
        <taxon>Crinalium</taxon>
    </lineage>
</organism>
<keyword evidence="3" id="KW-1185">Reference proteome</keyword>
<geneLocation type="plasmid" evidence="2 3">
    <name>pCRI9333.06</name>
</geneLocation>
<dbReference type="RefSeq" id="WP_015205626.1">
    <property type="nucleotide sequence ID" value="NC_019755.1"/>
</dbReference>
<evidence type="ECO:0000313" key="3">
    <source>
        <dbReference type="Proteomes" id="UP000010472"/>
    </source>
</evidence>
<evidence type="ECO:0000256" key="1">
    <source>
        <dbReference type="SAM" id="MobiDB-lite"/>
    </source>
</evidence>
<evidence type="ECO:0000313" key="2">
    <source>
        <dbReference type="EMBL" id="AFZ15705.1"/>
    </source>
</evidence>
<reference evidence="2 3" key="1">
    <citation type="submission" date="2012-06" db="EMBL/GenBank/DDBJ databases">
        <title>Finished plasmid 6 of genome of Crinalium epipsammum PCC 9333.</title>
        <authorList>
            <consortium name="US DOE Joint Genome Institute"/>
            <person name="Gugger M."/>
            <person name="Coursin T."/>
            <person name="Rippka R."/>
            <person name="Tandeau De Marsac N."/>
            <person name="Huntemann M."/>
            <person name="Wei C.-L."/>
            <person name="Han J."/>
            <person name="Detter J.C."/>
            <person name="Han C."/>
            <person name="Tapia R."/>
            <person name="Davenport K."/>
            <person name="Daligault H."/>
            <person name="Erkkila T."/>
            <person name="Gu W."/>
            <person name="Munk A.C.C."/>
            <person name="Teshima H."/>
            <person name="Xu Y."/>
            <person name="Chain P."/>
            <person name="Chen A."/>
            <person name="Krypides N."/>
            <person name="Mavromatis K."/>
            <person name="Markowitz V."/>
            <person name="Szeto E."/>
            <person name="Ivanova N."/>
            <person name="Mikhailova N."/>
            <person name="Ovchinnikova G."/>
            <person name="Pagani I."/>
            <person name="Pati A."/>
            <person name="Goodwin L."/>
            <person name="Peters L."/>
            <person name="Pitluck S."/>
            <person name="Woyke T."/>
            <person name="Kerfeld C."/>
        </authorList>
    </citation>
    <scope>NUCLEOTIDE SEQUENCE [LARGE SCALE GENOMIC DNA]</scope>
    <source>
        <strain evidence="2 3">PCC 9333</strain>
        <plasmid evidence="3">Plasmid pCRI9333.06</plasmid>
    </source>
</reference>
<dbReference type="AlphaFoldDB" id="K9W8A4"/>
<dbReference type="KEGG" id="cep:Cri9333_4949"/>
<feature type="region of interest" description="Disordered" evidence="1">
    <location>
        <begin position="218"/>
        <end position="240"/>
    </location>
</feature>
<gene>
    <name evidence="2" type="ORF">Cri9333_4949</name>
</gene>
<dbReference type="EMBL" id="CP003626">
    <property type="protein sequence ID" value="AFZ15705.1"/>
    <property type="molecule type" value="Genomic_DNA"/>
</dbReference>
<feature type="compositionally biased region" description="Polar residues" evidence="1">
    <location>
        <begin position="225"/>
        <end position="240"/>
    </location>
</feature>
<dbReference type="HOGENOM" id="CLU_860119_0_0_3"/>
<keyword evidence="2" id="KW-0614">Plasmid</keyword>
<protein>
    <submittedName>
        <fullName evidence="2">Uncharacterized protein</fullName>
    </submittedName>
</protein>
<sequence>MATDKKHIAVYLDKENEKSLMEYIKQHGGIKYSAAVNQILATFFGNSLSNLPVTDKLEATITRIVEEQLSKISSITPSNVPSDEVLERLSILENKLEDLSSIPETIPSSLLEQEVVEPGQILSNIPGIAPSEVGGVSLRDAIASPDSDDKPYKVALEKDANAPVVDPKLNYLELEVEAALEPDLETDPGISEPAPPLELERREEAAAEKLEALVVEVEASEPDSETTTAVEKPNPLSQQQLAKRLKCNPTTVYRARQKPESDFLSWSSKKDPDCIGWRFDKKREIFNPVV</sequence>